<dbReference type="Proteomes" id="UP000245624">
    <property type="component" value="Unassembled WGS sequence"/>
</dbReference>
<dbReference type="Pfam" id="PF21254">
    <property type="entry name" value="AGA-YXIM_GBD"/>
    <property type="match status" value="1"/>
</dbReference>
<dbReference type="PANTHER" id="PTHR43118:SF1">
    <property type="entry name" value="RHAMNOGALACTURONAN LYASE (EUROFUNG)"/>
    <property type="match status" value="1"/>
</dbReference>
<proteinExistence type="predicted"/>
<dbReference type="Pfam" id="PF00041">
    <property type="entry name" value="fn3"/>
    <property type="match status" value="1"/>
</dbReference>
<name>A0A317L4K8_9BACI</name>
<dbReference type="SUPFAM" id="SSF49785">
    <property type="entry name" value="Galactose-binding domain-like"/>
    <property type="match status" value="1"/>
</dbReference>
<dbReference type="InterPro" id="IPR003961">
    <property type="entry name" value="FN3_dom"/>
</dbReference>
<dbReference type="SUPFAM" id="SSF69318">
    <property type="entry name" value="Integrin alpha N-terminal domain"/>
    <property type="match status" value="1"/>
</dbReference>
<comment type="caution">
    <text evidence="2">The sequence shown here is derived from an EMBL/GenBank/DDBJ whole genome shotgun (WGS) entry which is preliminary data.</text>
</comment>
<dbReference type="SUPFAM" id="SSF49265">
    <property type="entry name" value="Fibronectin type III"/>
    <property type="match status" value="1"/>
</dbReference>
<dbReference type="RefSeq" id="WP_109983082.1">
    <property type="nucleotide sequence ID" value="NZ_QGTD01000003.1"/>
</dbReference>
<dbReference type="InterPro" id="IPR028994">
    <property type="entry name" value="Integrin_alpha_N"/>
</dbReference>
<dbReference type="PROSITE" id="PS50853">
    <property type="entry name" value="FN3"/>
    <property type="match status" value="2"/>
</dbReference>
<dbReference type="InterPro" id="IPR008979">
    <property type="entry name" value="Galactose-bd-like_sf"/>
</dbReference>
<dbReference type="Pfam" id="PF21348">
    <property type="entry name" value="RGL11_C"/>
    <property type="match status" value="1"/>
</dbReference>
<dbReference type="Pfam" id="PF18370">
    <property type="entry name" value="RGI_lyase"/>
    <property type="match status" value="1"/>
</dbReference>
<dbReference type="CDD" id="cd10318">
    <property type="entry name" value="RGL11"/>
    <property type="match status" value="1"/>
</dbReference>
<dbReference type="Gene3D" id="2.60.120.430">
    <property type="entry name" value="Galactose-binding lectin"/>
    <property type="match status" value="1"/>
</dbReference>
<accession>A0A317L4K8</accession>
<reference evidence="2 3" key="1">
    <citation type="submission" date="2018-05" db="EMBL/GenBank/DDBJ databases">
        <title>Genomic analysis of Gracilibacillus dipsosauri DD1 reveals novel features of a salt-tolerant amylase.</title>
        <authorList>
            <person name="Deutch C.E."/>
            <person name="Yang S."/>
        </authorList>
    </citation>
    <scope>NUCLEOTIDE SEQUENCE [LARGE SCALE GENOMIC DNA]</scope>
    <source>
        <strain evidence="2 3">DD1</strain>
    </source>
</reference>
<dbReference type="InterPro" id="IPR036116">
    <property type="entry name" value="FN3_sf"/>
</dbReference>
<dbReference type="EMBL" id="QGTD01000003">
    <property type="protein sequence ID" value="PWU70204.1"/>
    <property type="molecule type" value="Genomic_DNA"/>
</dbReference>
<dbReference type="AlphaFoldDB" id="A0A317L4K8"/>
<dbReference type="PANTHER" id="PTHR43118">
    <property type="entry name" value="RHAMNOGALACTURONAN LYASE (EUROFUNG)"/>
    <property type="match status" value="1"/>
</dbReference>
<dbReference type="InterPro" id="IPR034641">
    <property type="entry name" value="RGL11"/>
</dbReference>
<organism evidence="2 3">
    <name type="scientific">Gracilibacillus dipsosauri</name>
    <dbReference type="NCBI Taxonomy" id="178340"/>
    <lineage>
        <taxon>Bacteria</taxon>
        <taxon>Bacillati</taxon>
        <taxon>Bacillota</taxon>
        <taxon>Bacilli</taxon>
        <taxon>Bacillales</taxon>
        <taxon>Bacillaceae</taxon>
        <taxon>Gracilibacillus</taxon>
    </lineage>
</organism>
<feature type="domain" description="Fibronectin type-III" evidence="1">
    <location>
        <begin position="168"/>
        <end position="259"/>
    </location>
</feature>
<dbReference type="CDD" id="cd00063">
    <property type="entry name" value="FN3"/>
    <property type="match status" value="1"/>
</dbReference>
<gene>
    <name evidence="2" type="ORF">DLJ74_01720</name>
</gene>
<dbReference type="OrthoDB" id="9802318at2"/>
<evidence type="ECO:0000313" key="2">
    <source>
        <dbReference type="EMBL" id="PWU70204.1"/>
    </source>
</evidence>
<protein>
    <recommendedName>
        <fullName evidence="1">Fibronectin type-III domain-containing protein</fullName>
    </recommendedName>
</protein>
<dbReference type="InterPro" id="IPR049366">
    <property type="entry name" value="RGL11_C"/>
</dbReference>
<sequence>MKRISVLLIIVMMVSLLPVSKPEIYAEMDDAYLFDFGSEGSPVAEGYEQVSNSMLYEEARGYGLDKTVDQRDRGKPDDVRRDFIIGEDYTFTLDIPNGEYFVRIIAGDEIAFNRSSFIINGQDHGNITSDGGEFAELTTNVTITDEKLTINIGENGRINGLEIVPMTAIDTLAIDAITYSPDSTVSLSWEPNSAASYYTIYRKPKDADTYEKIDETTDTSFTDTSVEIGYSYTYAVTSVHQSGIESEKSNEVTAKIVNDEVAPPQAPTGISVEDLELEKVALSWDPEENANQYYIYRASYDPDDYPEGAVTFERIGSTTKTSFTDESVLTYNHYYYQVRAVNDGGISEASEVVESPITEVLKRQMEQLDRALVAVESDDGVYVGWKMLGTDPKDVKFHLFRDGKKVNKKPIENSTNFFDENGTADSTYQVRVIKGSGSKLTKKAKVWSKNYLSVALDKPEGGTTPDGVEYTYSANDASVGDLDGDGEYEIVLKWDPSNSKDNSQSGYTGNVYLDAYELDGTKLWRLDLGKNIRAGAHYTQFLVYDFDGNGKSEVVLKTGDGTIDGQGNVIGDQEADYRNSSGFVLEGPEYLTVFEGATGKALSTVDYTPPRGNLNDWGDNYGNRADRFLAGVAYLDGERPSIIMARGYYTRAVLAAYNWRDGELSLEWVFDSDDEGNEEYAGQGNHQLAVADVDQDKKDEIIYGASVIDDDGTGLYSTGWGHGDALHVSDLDPNHPGLEIFQPHESTQIPIGYGIRDAATGEKLFGVDLRSDVGRGLAADIDPRYDGAEFWASTSWDGSAGNGLHAANGELISQEKPRSINHAVWWDGDLGRELLDHTFDPDNDPHGVGRIDKWDYEKEELVNLLTPEGTRTNNWTKGNPSLQADIFGDWREEVIWPSSDSEELRIYTTTDLTDEKIYTLMHDPVYRLSVAWQNVAYNQPPHTGFFLGYNMKEAQRPDIVTGDKLFGRDKE</sequence>
<dbReference type="SMART" id="SM00060">
    <property type="entry name" value="FN3"/>
    <property type="match status" value="2"/>
</dbReference>
<feature type="domain" description="Fibronectin type-III" evidence="1">
    <location>
        <begin position="263"/>
        <end position="363"/>
    </location>
</feature>
<dbReference type="InterPro" id="IPR013783">
    <property type="entry name" value="Ig-like_fold"/>
</dbReference>
<dbReference type="InterPro" id="IPR041624">
    <property type="entry name" value="RGI_lyase"/>
</dbReference>
<dbReference type="Gene3D" id="2.60.40.10">
    <property type="entry name" value="Immunoglobulins"/>
    <property type="match status" value="3"/>
</dbReference>
<evidence type="ECO:0000313" key="3">
    <source>
        <dbReference type="Proteomes" id="UP000245624"/>
    </source>
</evidence>
<keyword evidence="3" id="KW-1185">Reference proteome</keyword>
<dbReference type="InterPro" id="IPR049033">
    <property type="entry name" value="AGA-YXIM_GBD"/>
</dbReference>
<evidence type="ECO:0000259" key="1">
    <source>
        <dbReference type="PROSITE" id="PS50853"/>
    </source>
</evidence>